<evidence type="ECO:0000313" key="2">
    <source>
        <dbReference type="EnsemblMetazoa" id="XP_038057925.1"/>
    </source>
</evidence>
<dbReference type="GeneID" id="119729377"/>
<proteinExistence type="predicted"/>
<name>A0A914A2P2_PATMI</name>
<organism evidence="2 3">
    <name type="scientific">Patiria miniata</name>
    <name type="common">Bat star</name>
    <name type="synonym">Asterina miniata</name>
    <dbReference type="NCBI Taxonomy" id="46514"/>
    <lineage>
        <taxon>Eukaryota</taxon>
        <taxon>Metazoa</taxon>
        <taxon>Echinodermata</taxon>
        <taxon>Eleutherozoa</taxon>
        <taxon>Asterozoa</taxon>
        <taxon>Asteroidea</taxon>
        <taxon>Valvatacea</taxon>
        <taxon>Valvatida</taxon>
        <taxon>Asterinidae</taxon>
        <taxon>Patiria</taxon>
    </lineage>
</organism>
<dbReference type="PROSITE" id="PS00430">
    <property type="entry name" value="TONB_DEPENDENT_REC_1"/>
    <property type="match status" value="1"/>
</dbReference>
<keyword evidence="3" id="KW-1185">Reference proteome</keyword>
<evidence type="ECO:0000256" key="1">
    <source>
        <dbReference type="SAM" id="SignalP"/>
    </source>
</evidence>
<sequence>MHSSTAVTLATCLVIAAIVTQSATALAFQGSQDRAKRLFWVDKKSANEDNTVLVRASAADDIAECFIAECIKKQLNCEMICGVDRQDCHSLCKAKKDACATNCLMENAANDVMSQ</sequence>
<dbReference type="AlphaFoldDB" id="A0A914A2P2"/>
<protein>
    <submittedName>
        <fullName evidence="2">Uncharacterized protein</fullName>
    </submittedName>
</protein>
<feature type="signal peptide" evidence="1">
    <location>
        <begin position="1"/>
        <end position="25"/>
    </location>
</feature>
<accession>A0A914A2P2</accession>
<dbReference type="OMA" id="RLFWVDK"/>
<dbReference type="InterPro" id="IPR010916">
    <property type="entry name" value="TonB_box_CS"/>
</dbReference>
<evidence type="ECO:0000313" key="3">
    <source>
        <dbReference type="Proteomes" id="UP000887568"/>
    </source>
</evidence>
<keyword evidence="1" id="KW-0732">Signal</keyword>
<reference evidence="2" key="1">
    <citation type="submission" date="2022-11" db="UniProtKB">
        <authorList>
            <consortium name="EnsemblMetazoa"/>
        </authorList>
    </citation>
    <scope>IDENTIFICATION</scope>
</reference>
<dbReference type="Proteomes" id="UP000887568">
    <property type="component" value="Unplaced"/>
</dbReference>
<dbReference type="OrthoDB" id="10301402at2759"/>
<feature type="chain" id="PRO_5037595604" evidence="1">
    <location>
        <begin position="26"/>
        <end position="115"/>
    </location>
</feature>
<dbReference type="RefSeq" id="XP_038057925.1">
    <property type="nucleotide sequence ID" value="XM_038201997.1"/>
</dbReference>
<dbReference type="EnsemblMetazoa" id="XM_038201997.1">
    <property type="protein sequence ID" value="XP_038057925.1"/>
    <property type="gene ID" value="LOC119729377"/>
</dbReference>